<gene>
    <name evidence="1" type="ORF">OCBIM_22009921mg</name>
</gene>
<protein>
    <submittedName>
        <fullName evidence="1">Uncharacterized protein</fullName>
    </submittedName>
</protein>
<dbReference type="AlphaFoldDB" id="A0A0L8HQH6"/>
<sequence length="73" mass="8384">MQLLSHFIFFVLPLDYNQSFFSSHCSFSAFTAIHLLHKLDIALLSYSGWKSFITNRHAFSNLPTSKSQSLCCH</sequence>
<proteinExistence type="predicted"/>
<organism evidence="1">
    <name type="scientific">Octopus bimaculoides</name>
    <name type="common">California two-spotted octopus</name>
    <dbReference type="NCBI Taxonomy" id="37653"/>
    <lineage>
        <taxon>Eukaryota</taxon>
        <taxon>Metazoa</taxon>
        <taxon>Spiralia</taxon>
        <taxon>Lophotrochozoa</taxon>
        <taxon>Mollusca</taxon>
        <taxon>Cephalopoda</taxon>
        <taxon>Coleoidea</taxon>
        <taxon>Octopodiformes</taxon>
        <taxon>Octopoda</taxon>
        <taxon>Incirrata</taxon>
        <taxon>Octopodidae</taxon>
        <taxon>Octopus</taxon>
    </lineage>
</organism>
<reference evidence="1" key="1">
    <citation type="submission" date="2015-07" db="EMBL/GenBank/DDBJ databases">
        <title>MeaNS - Measles Nucleotide Surveillance Program.</title>
        <authorList>
            <person name="Tran T."/>
            <person name="Druce J."/>
        </authorList>
    </citation>
    <scope>NUCLEOTIDE SEQUENCE</scope>
    <source>
        <strain evidence="1">UCB-OBI-ISO-001</strain>
        <tissue evidence="1">Gonad</tissue>
    </source>
</reference>
<dbReference type="EMBL" id="KQ417623">
    <property type="protein sequence ID" value="KOF90995.1"/>
    <property type="molecule type" value="Genomic_DNA"/>
</dbReference>
<name>A0A0L8HQH6_OCTBM</name>
<accession>A0A0L8HQH6</accession>
<evidence type="ECO:0000313" key="1">
    <source>
        <dbReference type="EMBL" id="KOF90995.1"/>
    </source>
</evidence>